<evidence type="ECO:0000313" key="1">
    <source>
        <dbReference type="EMBL" id="KAI0053224.1"/>
    </source>
</evidence>
<keyword evidence="2" id="KW-1185">Reference proteome</keyword>
<reference evidence="1" key="1">
    <citation type="submission" date="2021-02" db="EMBL/GenBank/DDBJ databases">
        <authorList>
            <consortium name="DOE Joint Genome Institute"/>
            <person name="Ahrendt S."/>
            <person name="Looney B.P."/>
            <person name="Miyauchi S."/>
            <person name="Morin E."/>
            <person name="Drula E."/>
            <person name="Courty P.E."/>
            <person name="Chicoki N."/>
            <person name="Fauchery L."/>
            <person name="Kohler A."/>
            <person name="Kuo A."/>
            <person name="Labutti K."/>
            <person name="Pangilinan J."/>
            <person name="Lipzen A."/>
            <person name="Riley R."/>
            <person name="Andreopoulos W."/>
            <person name="He G."/>
            <person name="Johnson J."/>
            <person name="Barry K.W."/>
            <person name="Grigoriev I.V."/>
            <person name="Nagy L."/>
            <person name="Hibbett D."/>
            <person name="Henrissat B."/>
            <person name="Matheny P.B."/>
            <person name="Labbe J."/>
            <person name="Martin F."/>
        </authorList>
    </citation>
    <scope>NUCLEOTIDE SEQUENCE</scope>
    <source>
        <strain evidence="1">FP105234-sp</strain>
    </source>
</reference>
<protein>
    <submittedName>
        <fullName evidence="1">Uncharacterized protein</fullName>
    </submittedName>
</protein>
<sequence length="669" mass="73007">MSAQDAQRTPGSEIRPLPSPPTLPPVVVQGYQPLSTDTPAFAEQSFKKDGLPDTPSYPELKVNETEFNPYNSAPGKESFASTSAPAPQPEDNEFWVPTPLRAWFWIPYVCFLAAIAIALEVALHYSNKNRGWATKGSADHGVLHYVYTLPSVIVAMALVGLWAWTDLEIKRMQPYVDLVHGDSPAQRSLLLDYTRIHNLFVWMTATSNRHWIVTFASLAALWALAFQPLAAALFTVRDTFWTLPAMNVTSTQNIGLNQDQQFQDLTSFLGASGFAAAKIVYNLADPPFIKDGYSVGIFNLPYDQASNGTVIANTTAILSDPGCRGPDQPVNLVKNADGSGWTNSATFNGCTFQWGVNKTSVHLFGAETMPACDAFPTTDAEFAPVIFWFFTYQPAPAASVTLCAPTLTLQNVEVTVDLSSQNLTDVRALNTLTANNSPLSNNAASVVALNGQAYNGMNWTASQLVADPFVIARAGAVQLQLPAAVFQNAVQSPQGLTAAFTNNAFATLSATVYRSYLAMLAKNLYFVPVDVPINVLVQTTRKRLWLSEVAVHILTGGLFTLAVVATLIQLAHKRQRRDLRLLHQPGTLASAAAFTGQTEMASLLAGAQRGEDITRALRDRRFRINPRTMKVVVQGEEGYNEARSPGWNRTTFGRPESWWRRGRGADVAA</sequence>
<proteinExistence type="predicted"/>
<accession>A0ACB8S9Q4</accession>
<reference evidence="1" key="2">
    <citation type="journal article" date="2022" name="New Phytol.">
        <title>Evolutionary transition to the ectomycorrhizal habit in the genomes of a hyperdiverse lineage of mushroom-forming fungi.</title>
        <authorList>
            <person name="Looney B."/>
            <person name="Miyauchi S."/>
            <person name="Morin E."/>
            <person name="Drula E."/>
            <person name="Courty P.E."/>
            <person name="Kohler A."/>
            <person name="Kuo A."/>
            <person name="LaButti K."/>
            <person name="Pangilinan J."/>
            <person name="Lipzen A."/>
            <person name="Riley R."/>
            <person name="Andreopoulos W."/>
            <person name="He G."/>
            <person name="Johnson J."/>
            <person name="Nolan M."/>
            <person name="Tritt A."/>
            <person name="Barry K.W."/>
            <person name="Grigoriev I.V."/>
            <person name="Nagy L.G."/>
            <person name="Hibbett D."/>
            <person name="Henrissat B."/>
            <person name="Matheny P.B."/>
            <person name="Labbe J."/>
            <person name="Martin F.M."/>
        </authorList>
    </citation>
    <scope>NUCLEOTIDE SEQUENCE</scope>
    <source>
        <strain evidence="1">FP105234-sp</strain>
    </source>
</reference>
<comment type="caution">
    <text evidence="1">The sequence shown here is derived from an EMBL/GenBank/DDBJ whole genome shotgun (WGS) entry which is preliminary data.</text>
</comment>
<gene>
    <name evidence="1" type="ORF">FA95DRAFT_1552731</name>
</gene>
<evidence type="ECO:0000313" key="2">
    <source>
        <dbReference type="Proteomes" id="UP000814033"/>
    </source>
</evidence>
<dbReference type="EMBL" id="MU275841">
    <property type="protein sequence ID" value="KAI0053224.1"/>
    <property type="molecule type" value="Genomic_DNA"/>
</dbReference>
<name>A0ACB8S9Q4_9AGAM</name>
<dbReference type="Proteomes" id="UP000814033">
    <property type="component" value="Unassembled WGS sequence"/>
</dbReference>
<organism evidence="1 2">
    <name type="scientific">Auriscalpium vulgare</name>
    <dbReference type="NCBI Taxonomy" id="40419"/>
    <lineage>
        <taxon>Eukaryota</taxon>
        <taxon>Fungi</taxon>
        <taxon>Dikarya</taxon>
        <taxon>Basidiomycota</taxon>
        <taxon>Agaricomycotina</taxon>
        <taxon>Agaricomycetes</taxon>
        <taxon>Russulales</taxon>
        <taxon>Auriscalpiaceae</taxon>
        <taxon>Auriscalpium</taxon>
    </lineage>
</organism>